<gene>
    <name evidence="2" type="ORF">L3X38_012599</name>
</gene>
<dbReference type="AlphaFoldDB" id="A0AAD4ZFD5"/>
<dbReference type="Proteomes" id="UP001054821">
    <property type="component" value="Chromosome 2"/>
</dbReference>
<proteinExistence type="predicted"/>
<evidence type="ECO:0000313" key="2">
    <source>
        <dbReference type="EMBL" id="KAI5344722.1"/>
    </source>
</evidence>
<keyword evidence="3" id="KW-1185">Reference proteome</keyword>
<evidence type="ECO:0000313" key="3">
    <source>
        <dbReference type="Proteomes" id="UP001054821"/>
    </source>
</evidence>
<name>A0AAD4ZFD5_PRUDU</name>
<dbReference type="EMBL" id="JAJFAZ020000002">
    <property type="protein sequence ID" value="KAI5344722.1"/>
    <property type="molecule type" value="Genomic_DNA"/>
</dbReference>
<evidence type="ECO:0000256" key="1">
    <source>
        <dbReference type="SAM" id="MobiDB-lite"/>
    </source>
</evidence>
<organism evidence="2 3">
    <name type="scientific">Prunus dulcis</name>
    <name type="common">Almond</name>
    <name type="synonym">Amygdalus dulcis</name>
    <dbReference type="NCBI Taxonomy" id="3755"/>
    <lineage>
        <taxon>Eukaryota</taxon>
        <taxon>Viridiplantae</taxon>
        <taxon>Streptophyta</taxon>
        <taxon>Embryophyta</taxon>
        <taxon>Tracheophyta</taxon>
        <taxon>Spermatophyta</taxon>
        <taxon>Magnoliopsida</taxon>
        <taxon>eudicotyledons</taxon>
        <taxon>Gunneridae</taxon>
        <taxon>Pentapetalae</taxon>
        <taxon>rosids</taxon>
        <taxon>fabids</taxon>
        <taxon>Rosales</taxon>
        <taxon>Rosaceae</taxon>
        <taxon>Amygdaloideae</taxon>
        <taxon>Amygdaleae</taxon>
        <taxon>Prunus</taxon>
    </lineage>
</organism>
<comment type="caution">
    <text evidence="2">The sequence shown here is derived from an EMBL/GenBank/DDBJ whole genome shotgun (WGS) entry which is preliminary data.</text>
</comment>
<accession>A0AAD4ZFD5</accession>
<feature type="region of interest" description="Disordered" evidence="1">
    <location>
        <begin position="1"/>
        <end position="69"/>
    </location>
</feature>
<protein>
    <submittedName>
        <fullName evidence="2">Uncharacterized protein</fullName>
    </submittedName>
</protein>
<feature type="compositionally biased region" description="Gly residues" evidence="1">
    <location>
        <begin position="1"/>
        <end position="59"/>
    </location>
</feature>
<reference evidence="2 3" key="1">
    <citation type="journal article" date="2022" name="G3 (Bethesda)">
        <title>Whole-genome sequence and methylome profiling of the almond [Prunus dulcis (Mill.) D.A. Webb] cultivar 'Nonpareil'.</title>
        <authorList>
            <person name="D'Amico-Willman K.M."/>
            <person name="Ouma W.Z."/>
            <person name="Meulia T."/>
            <person name="Sideli G.M."/>
            <person name="Gradziel T.M."/>
            <person name="Fresnedo-Ramirez J."/>
        </authorList>
    </citation>
    <scope>NUCLEOTIDE SEQUENCE [LARGE SCALE GENOMIC DNA]</scope>
    <source>
        <strain evidence="2">Clone GOH B32 T37-40</strain>
    </source>
</reference>
<sequence>MSKLFGGGGDGGVGGGGGGGGEGGGCNEGGGGDGGVGGGGGGGEGGGSGGHGGGDGNEGGAEPHTRTTQRIMKRVCAGTRHVEAARSNVEGYIQGPHTRIFILFLRTLDMVRTGVPWLHVEAARSNPQSCA</sequence>